<keyword evidence="2" id="KW-1185">Reference proteome</keyword>
<evidence type="ECO:0008006" key="3">
    <source>
        <dbReference type="Google" id="ProtNLM"/>
    </source>
</evidence>
<accession>A0A927GR72</accession>
<evidence type="ECO:0000313" key="2">
    <source>
        <dbReference type="Proteomes" id="UP000621560"/>
    </source>
</evidence>
<dbReference type="RefSeq" id="WP_190916804.1">
    <property type="nucleotide sequence ID" value="NZ_JACXIZ010000015.1"/>
</dbReference>
<evidence type="ECO:0000313" key="1">
    <source>
        <dbReference type="EMBL" id="MBD2845309.1"/>
    </source>
</evidence>
<comment type="caution">
    <text evidence="1">The sequence shown here is derived from an EMBL/GenBank/DDBJ whole genome shotgun (WGS) entry which is preliminary data.</text>
</comment>
<dbReference type="Proteomes" id="UP000621560">
    <property type="component" value="Unassembled WGS sequence"/>
</dbReference>
<proteinExistence type="predicted"/>
<gene>
    <name evidence="1" type="ORF">IDH44_08915</name>
</gene>
<dbReference type="AlphaFoldDB" id="A0A927GR72"/>
<reference evidence="1" key="1">
    <citation type="submission" date="2020-09" db="EMBL/GenBank/DDBJ databases">
        <title>A novel bacterium of genus Paenibacillus, isolated from South China Sea.</title>
        <authorList>
            <person name="Huang H."/>
            <person name="Mo K."/>
            <person name="Hu Y."/>
        </authorList>
    </citation>
    <scope>NUCLEOTIDE SEQUENCE</scope>
    <source>
        <strain evidence="1">IB182496</strain>
    </source>
</reference>
<sequence>MESYYSREETMRRQFVMELDAEGWEEAYPYTAGQLLKGQEAPVIMQEQARRLGTDNAEVVGTLFAKRYSVFAMGAAVCFTLYDDVLDLSHHRIGFRFSDSGALQYAAKTAEAVVGRDLEASVRRRVFIAYWHQLDQHLRVLFQAVSACTGANEKVMLSLVSHNLQQLYASLAARKDSLPPEQAKRVLRDATFLHEHQHGLTALRFRSYAHARSKARPLLIRKHCCLAYRLVSEGESCAPADAHDARYCLTCPKLDSEQRRKRLDDEL</sequence>
<protein>
    <recommendedName>
        <fullName evidence="3">Aerobactin siderophore biosynthesis IucA/IucC-like C-terminal domain-containing protein</fullName>
    </recommendedName>
</protein>
<dbReference type="EMBL" id="JACXIZ010000015">
    <property type="protein sequence ID" value="MBD2845309.1"/>
    <property type="molecule type" value="Genomic_DNA"/>
</dbReference>
<name>A0A927GR72_9BACL</name>
<organism evidence="1 2">
    <name type="scientific">Paenibacillus sabuli</name>
    <dbReference type="NCBI Taxonomy" id="2772509"/>
    <lineage>
        <taxon>Bacteria</taxon>
        <taxon>Bacillati</taxon>
        <taxon>Bacillota</taxon>
        <taxon>Bacilli</taxon>
        <taxon>Bacillales</taxon>
        <taxon>Paenibacillaceae</taxon>
        <taxon>Paenibacillus</taxon>
    </lineage>
</organism>